<protein>
    <submittedName>
        <fullName evidence="2">Uncharacterized protein</fullName>
    </submittedName>
</protein>
<keyword evidence="1" id="KW-0812">Transmembrane</keyword>
<accession>A0A327L4U3</accession>
<keyword evidence="1" id="KW-1133">Transmembrane helix</keyword>
<dbReference type="EMBL" id="NPEX01000016">
    <property type="protein sequence ID" value="RAI45437.1"/>
    <property type="molecule type" value="Genomic_DNA"/>
</dbReference>
<dbReference type="AlphaFoldDB" id="A0A327L4U3"/>
<name>A0A327L4U3_9BRAD</name>
<dbReference type="Proteomes" id="UP000249130">
    <property type="component" value="Unassembled WGS sequence"/>
</dbReference>
<feature type="transmembrane region" description="Helical" evidence="1">
    <location>
        <begin position="48"/>
        <end position="69"/>
    </location>
</feature>
<reference evidence="2 3" key="1">
    <citation type="submission" date="2017-07" db="EMBL/GenBank/DDBJ databases">
        <title>Draft Genome Sequences of Select Purple Nonsulfur Bacteria.</title>
        <authorList>
            <person name="Lasarre B."/>
            <person name="Mckinlay J.B."/>
        </authorList>
    </citation>
    <scope>NUCLEOTIDE SEQUENCE [LARGE SCALE GENOMIC DNA]</scope>
    <source>
        <strain evidence="2 3">DSM 5909</strain>
    </source>
</reference>
<evidence type="ECO:0000313" key="2">
    <source>
        <dbReference type="EMBL" id="RAI45437.1"/>
    </source>
</evidence>
<comment type="caution">
    <text evidence="2">The sequence shown here is derived from an EMBL/GenBank/DDBJ whole genome shotgun (WGS) entry which is preliminary data.</text>
</comment>
<evidence type="ECO:0000256" key="1">
    <source>
        <dbReference type="SAM" id="Phobius"/>
    </source>
</evidence>
<dbReference type="RefSeq" id="WP_111417771.1">
    <property type="nucleotide sequence ID" value="NZ_NPEX01000016.1"/>
</dbReference>
<organism evidence="2 3">
    <name type="scientific">Rhodoplanes roseus</name>
    <dbReference type="NCBI Taxonomy" id="29409"/>
    <lineage>
        <taxon>Bacteria</taxon>
        <taxon>Pseudomonadati</taxon>
        <taxon>Pseudomonadota</taxon>
        <taxon>Alphaproteobacteria</taxon>
        <taxon>Hyphomicrobiales</taxon>
        <taxon>Nitrobacteraceae</taxon>
        <taxon>Rhodoplanes</taxon>
    </lineage>
</organism>
<proteinExistence type="predicted"/>
<evidence type="ECO:0000313" key="3">
    <source>
        <dbReference type="Proteomes" id="UP000249130"/>
    </source>
</evidence>
<sequence>MTTNVAVRPFTDRLAGLALHALVSGLPMAVSIVLLTRLAGSGSYSDGPVGPIVFTLLFVILSAGFEAWAGSRWRWLYPVGVGRICFDRALSPSERFERLHLDPTIFRHTLTQLAMVSLLALAVLTVR</sequence>
<keyword evidence="1" id="KW-0472">Membrane</keyword>
<keyword evidence="3" id="KW-1185">Reference proteome</keyword>
<feature type="transmembrane region" description="Helical" evidence="1">
    <location>
        <begin position="14"/>
        <end position="36"/>
    </location>
</feature>
<gene>
    <name evidence="2" type="ORF">CH341_04150</name>
</gene>